<evidence type="ECO:0000313" key="3">
    <source>
        <dbReference type="EMBL" id="RSL52519.1"/>
    </source>
</evidence>
<feature type="domain" description="WSC" evidence="2">
    <location>
        <begin position="54"/>
        <end position="146"/>
    </location>
</feature>
<dbReference type="EMBL" id="NKCI01000134">
    <property type="protein sequence ID" value="RSL52519.1"/>
    <property type="molecule type" value="Genomic_DNA"/>
</dbReference>
<gene>
    <name evidence="3" type="ORF">CEP54_010875</name>
</gene>
<protein>
    <recommendedName>
        <fullName evidence="2">WSC domain-containing protein</fullName>
    </recommendedName>
</protein>
<organism evidence="3 4">
    <name type="scientific">Fusarium duplospermum</name>
    <dbReference type="NCBI Taxonomy" id="1325734"/>
    <lineage>
        <taxon>Eukaryota</taxon>
        <taxon>Fungi</taxon>
        <taxon>Dikarya</taxon>
        <taxon>Ascomycota</taxon>
        <taxon>Pezizomycotina</taxon>
        <taxon>Sordariomycetes</taxon>
        <taxon>Hypocreomycetidae</taxon>
        <taxon>Hypocreales</taxon>
        <taxon>Nectriaceae</taxon>
        <taxon>Fusarium</taxon>
        <taxon>Fusarium solani species complex</taxon>
    </lineage>
</organism>
<feature type="compositionally biased region" description="Polar residues" evidence="1">
    <location>
        <begin position="184"/>
        <end position="234"/>
    </location>
</feature>
<dbReference type="Pfam" id="PF01822">
    <property type="entry name" value="WSC"/>
    <property type="match status" value="1"/>
</dbReference>
<evidence type="ECO:0000313" key="4">
    <source>
        <dbReference type="Proteomes" id="UP000288168"/>
    </source>
</evidence>
<dbReference type="Proteomes" id="UP000288168">
    <property type="component" value="Unassembled WGS sequence"/>
</dbReference>
<dbReference type="OrthoDB" id="2019572at2759"/>
<dbReference type="STRING" id="1325734.A0A428PHI6"/>
<reference evidence="3 4" key="1">
    <citation type="submission" date="2017-06" db="EMBL/GenBank/DDBJ databases">
        <title>Comparative genomic analysis of Ambrosia Fusariam Clade fungi.</title>
        <authorList>
            <person name="Stajich J.E."/>
            <person name="Carrillo J."/>
            <person name="Kijimoto T."/>
            <person name="Eskalen A."/>
            <person name="O'Donnell K."/>
            <person name="Kasson M."/>
        </authorList>
    </citation>
    <scope>NUCLEOTIDE SEQUENCE [LARGE SCALE GENOMIC DNA]</scope>
    <source>
        <strain evidence="3 4">NRRL62584</strain>
    </source>
</reference>
<dbReference type="InterPro" id="IPR002889">
    <property type="entry name" value="WSC_carb-bd"/>
</dbReference>
<keyword evidence="4" id="KW-1185">Reference proteome</keyword>
<dbReference type="SMART" id="SM00321">
    <property type="entry name" value="WSC"/>
    <property type="match status" value="1"/>
</dbReference>
<name>A0A428PHI6_9HYPO</name>
<comment type="caution">
    <text evidence="3">The sequence shown here is derived from an EMBL/GenBank/DDBJ whole genome shotgun (WGS) entry which is preliminary data.</text>
</comment>
<evidence type="ECO:0000256" key="1">
    <source>
        <dbReference type="SAM" id="MobiDB-lite"/>
    </source>
</evidence>
<feature type="compositionally biased region" description="Low complexity" evidence="1">
    <location>
        <begin position="168"/>
        <end position="183"/>
    </location>
</feature>
<feature type="region of interest" description="Disordered" evidence="1">
    <location>
        <begin position="168"/>
        <end position="243"/>
    </location>
</feature>
<dbReference type="AlphaFoldDB" id="A0A428PHI6"/>
<sequence>MIADQITNRLYLNKSGNKFITMTRLIHAVIFSWATLAVASDAKQQPATMPILGQSTSQGCFSKLPAGAKSVKAKVSYISAGFCNQACQDIDKHVAITSPDGCYCADTYPPESALVKDTQCNYPCPGYPMEACGGEDPEAYSVFNTGVELVVDNDDGKAAATITTSSITAPTTPLPSKLSTSTADDTTAKGTTSEVASADETTAVSTPTKAVTAEGNTADSTNGAQSTPSASGTDVPSAAAPRLSSPVGKLVRMFKVFFN</sequence>
<dbReference type="PROSITE" id="PS51212">
    <property type="entry name" value="WSC"/>
    <property type="match status" value="1"/>
</dbReference>
<evidence type="ECO:0000259" key="2">
    <source>
        <dbReference type="PROSITE" id="PS51212"/>
    </source>
</evidence>
<proteinExistence type="predicted"/>
<accession>A0A428PHI6</accession>